<dbReference type="AlphaFoldDB" id="A0A5B7YHB0"/>
<gene>
    <name evidence="2" type="ORF">FBQ74_14975</name>
</gene>
<sequence length="108" mass="11609">MKPIPLLFLALFLTTIACNALAARHYDALLNQVEKLAQQADRCKATKNASSEACTLFANALNQGGMSTISLFKNKLSAIIEQDADAGIEASQQMLRIGQAAVILTKSR</sequence>
<keyword evidence="1" id="KW-0732">Signal</keyword>
<proteinExistence type="predicted"/>
<name>A0A5B7YHB0_9ALTE</name>
<dbReference type="Proteomes" id="UP000304912">
    <property type="component" value="Chromosome"/>
</dbReference>
<evidence type="ECO:0008006" key="4">
    <source>
        <dbReference type="Google" id="ProtNLM"/>
    </source>
</evidence>
<evidence type="ECO:0000313" key="2">
    <source>
        <dbReference type="EMBL" id="QCZ94690.1"/>
    </source>
</evidence>
<dbReference type="KEGG" id="salk:FBQ74_14975"/>
<evidence type="ECO:0000313" key="3">
    <source>
        <dbReference type="Proteomes" id="UP000304912"/>
    </source>
</evidence>
<dbReference type="EMBL" id="CP039852">
    <property type="protein sequence ID" value="QCZ94690.1"/>
    <property type="molecule type" value="Genomic_DNA"/>
</dbReference>
<evidence type="ECO:0000256" key="1">
    <source>
        <dbReference type="SAM" id="SignalP"/>
    </source>
</evidence>
<dbReference type="RefSeq" id="WP_139757426.1">
    <property type="nucleotide sequence ID" value="NZ_CP039852.1"/>
</dbReference>
<dbReference type="PROSITE" id="PS51257">
    <property type="entry name" value="PROKAR_LIPOPROTEIN"/>
    <property type="match status" value="1"/>
</dbReference>
<keyword evidence="3" id="KW-1185">Reference proteome</keyword>
<protein>
    <recommendedName>
        <fullName evidence="4">UrcA family protein</fullName>
    </recommendedName>
</protein>
<accession>A0A5B7YHB0</accession>
<reference evidence="2 3" key="1">
    <citation type="submission" date="2019-04" db="EMBL/GenBank/DDBJ databases">
        <title>Salinimonas iocasae sp. nov., a halophilic bacterium isolated from the outer tube casing of tubeworms in Okinawa Trough.</title>
        <authorList>
            <person name="Zhang H."/>
            <person name="Wang H."/>
            <person name="Li C."/>
        </authorList>
    </citation>
    <scope>NUCLEOTIDE SEQUENCE [LARGE SCALE GENOMIC DNA]</scope>
    <source>
        <strain evidence="2 3">KX18D6</strain>
    </source>
</reference>
<organism evidence="2 3">
    <name type="scientific">Salinimonas iocasae</name>
    <dbReference type="NCBI Taxonomy" id="2572577"/>
    <lineage>
        <taxon>Bacteria</taxon>
        <taxon>Pseudomonadati</taxon>
        <taxon>Pseudomonadota</taxon>
        <taxon>Gammaproteobacteria</taxon>
        <taxon>Alteromonadales</taxon>
        <taxon>Alteromonadaceae</taxon>
        <taxon>Alteromonas/Salinimonas group</taxon>
        <taxon>Salinimonas</taxon>
    </lineage>
</organism>
<feature type="signal peptide" evidence="1">
    <location>
        <begin position="1"/>
        <end position="22"/>
    </location>
</feature>
<feature type="chain" id="PRO_5022862129" description="UrcA family protein" evidence="1">
    <location>
        <begin position="23"/>
        <end position="108"/>
    </location>
</feature>